<evidence type="ECO:0000313" key="1">
    <source>
        <dbReference type="EMBL" id="WFE89686.1"/>
    </source>
</evidence>
<name>A0ABY8F2R9_9HYPH</name>
<gene>
    <name evidence="1" type="ORF">K1718_26620</name>
</gene>
<dbReference type="EMBL" id="CP120863">
    <property type="protein sequence ID" value="WFE89686.1"/>
    <property type="molecule type" value="Genomic_DNA"/>
</dbReference>
<sequence>MGIRTPKASLLPLIRKLAAALIVAVMALTSLPWLSNPAPAAPKAVFAPQIEGTYSVQGTNPSGAAYQGRATITVKDNTAYIRWEIAGDTFHGQGPVKGNQLVVDWGEADPVIYQINPDGSLFGTWAKGRATDNLRPIK</sequence>
<evidence type="ECO:0008006" key="3">
    <source>
        <dbReference type="Google" id="ProtNLM"/>
    </source>
</evidence>
<organism evidence="1 2">
    <name type="scientific">Roseibium porphyridii</name>
    <dbReference type="NCBI Taxonomy" id="2866279"/>
    <lineage>
        <taxon>Bacteria</taxon>
        <taxon>Pseudomonadati</taxon>
        <taxon>Pseudomonadota</taxon>
        <taxon>Alphaproteobacteria</taxon>
        <taxon>Hyphomicrobiales</taxon>
        <taxon>Stappiaceae</taxon>
        <taxon>Roseibium</taxon>
    </lineage>
</organism>
<dbReference type="Proteomes" id="UP001209803">
    <property type="component" value="Chromosome"/>
</dbReference>
<keyword evidence="2" id="KW-1185">Reference proteome</keyword>
<proteinExistence type="predicted"/>
<dbReference type="RefSeq" id="WP_152503950.1">
    <property type="nucleotide sequence ID" value="NZ_CP120863.1"/>
</dbReference>
<reference evidence="1 2" key="1">
    <citation type="submission" date="2023-03" db="EMBL/GenBank/DDBJ databases">
        <title>Roseibium porphyridii sp. nov. and Roseibium rhodosorbium sp. nov. isolated from marine algae, Porphyridium cruentum and Rhodosorus marinus, respectively.</title>
        <authorList>
            <person name="Lee M.W."/>
            <person name="Choi B.J."/>
            <person name="Lee J.K."/>
            <person name="Choi D.G."/>
            <person name="Baek J.H."/>
            <person name="Bayburt H."/>
            <person name="Kim J.M."/>
            <person name="Han D.M."/>
            <person name="Kim K.H."/>
            <person name="Jeon C.O."/>
        </authorList>
    </citation>
    <scope>NUCLEOTIDE SEQUENCE [LARGE SCALE GENOMIC DNA]</scope>
    <source>
        <strain evidence="1 2">KMA01</strain>
    </source>
</reference>
<accession>A0ABY8F2R9</accession>
<protein>
    <recommendedName>
        <fullName evidence="3">Fibronectin-binding protein</fullName>
    </recommendedName>
</protein>
<evidence type="ECO:0000313" key="2">
    <source>
        <dbReference type="Proteomes" id="UP001209803"/>
    </source>
</evidence>